<organism evidence="1 2">
    <name type="scientific">Sinomonas halotolerans</name>
    <dbReference type="NCBI Taxonomy" id="1644133"/>
    <lineage>
        <taxon>Bacteria</taxon>
        <taxon>Bacillati</taxon>
        <taxon>Actinomycetota</taxon>
        <taxon>Actinomycetes</taxon>
        <taxon>Micrococcales</taxon>
        <taxon>Micrococcaceae</taxon>
        <taxon>Sinomonas</taxon>
    </lineage>
</organism>
<proteinExistence type="predicted"/>
<dbReference type="SUPFAM" id="SSF51735">
    <property type="entry name" value="NAD(P)-binding Rossmann-fold domains"/>
    <property type="match status" value="1"/>
</dbReference>
<dbReference type="Proteomes" id="UP001422074">
    <property type="component" value="Unassembled WGS sequence"/>
</dbReference>
<keyword evidence="2" id="KW-1185">Reference proteome</keyword>
<evidence type="ECO:0000313" key="2">
    <source>
        <dbReference type="Proteomes" id="UP001422074"/>
    </source>
</evidence>
<dbReference type="Gene3D" id="3.40.50.720">
    <property type="entry name" value="NAD(P)-binding Rossmann-like Domain"/>
    <property type="match status" value="1"/>
</dbReference>
<evidence type="ECO:0000313" key="1">
    <source>
        <dbReference type="EMBL" id="MEN2744878.1"/>
    </source>
</evidence>
<dbReference type="InterPro" id="IPR036291">
    <property type="entry name" value="NAD(P)-bd_dom_sf"/>
</dbReference>
<sequence>MSDPHRLAGRRILITGEDSLLARRLGEHFSRFGALLDVDPAPLDAGPPASPEEGSRMVHEAVESLGGLDVLINTGPAALPAELVPSSPRGLSLEGMEHALERSMSLLVSTTESAVREMGPGSSIVTTVLFASPPYLLTPEQEALTEAVLDTTRGWADILSSRGIRVNAVAGGPEWAAESLAGDDDVQEAELDPFVYLASRESRCVTGSVLGVARAYEHALEGIGGFRNR</sequence>
<name>A0ABU9X0A1_9MICC</name>
<protein>
    <submittedName>
        <fullName evidence="1">SDR family oxidoreductase</fullName>
    </submittedName>
</protein>
<dbReference type="EMBL" id="JBDFRB010000007">
    <property type="protein sequence ID" value="MEN2744878.1"/>
    <property type="molecule type" value="Genomic_DNA"/>
</dbReference>
<dbReference type="RefSeq" id="WP_345885210.1">
    <property type="nucleotide sequence ID" value="NZ_JBDFRB010000007.1"/>
</dbReference>
<accession>A0ABU9X0A1</accession>
<comment type="caution">
    <text evidence="1">The sequence shown here is derived from an EMBL/GenBank/DDBJ whole genome shotgun (WGS) entry which is preliminary data.</text>
</comment>
<gene>
    <name evidence="1" type="ORF">ABCQ75_10050</name>
</gene>
<dbReference type="Pfam" id="PF13561">
    <property type="entry name" value="adh_short_C2"/>
    <property type="match status" value="1"/>
</dbReference>
<reference evidence="1 2" key="1">
    <citation type="submission" date="2024-05" db="EMBL/GenBank/DDBJ databases">
        <title>Sinomonas sp. nov., isolated from a waste landfill.</title>
        <authorList>
            <person name="Zhao Y."/>
        </authorList>
    </citation>
    <scope>NUCLEOTIDE SEQUENCE [LARGE SCALE GENOMIC DNA]</scope>
    <source>
        <strain evidence="1 2">CCTCC AB2014300</strain>
    </source>
</reference>
<dbReference type="InterPro" id="IPR002347">
    <property type="entry name" value="SDR_fam"/>
</dbReference>